<dbReference type="InterPro" id="IPR002669">
    <property type="entry name" value="UreD"/>
</dbReference>
<evidence type="ECO:0000313" key="5">
    <source>
        <dbReference type="Proteomes" id="UP000696294"/>
    </source>
</evidence>
<dbReference type="HAMAP" id="MF_01384">
    <property type="entry name" value="UreD"/>
    <property type="match status" value="1"/>
</dbReference>
<sequence>MRASAAVATALATDGRTVISRLASAPPLTLRQTGPHTVHLVSTAAGPLGGDRLALHLDVAPHTMLELGSVAATLVLPGEGPSELLVTARVGAGATLRFAPEPTVLAAGCDHRLLVRLALEADASVLWREEIVFGRHGEAPGRCHARFDAIRDGLPLLRQEFTVGDPALDASPAVYGPARCVGTTFLTTGVKEAALAEGVAVLPLAAPATPAPVPAQAPATRASLPAQPPATLVSALAADAVQLRARLEWGERTAAGGNPPHPHQSERSGAAAPK</sequence>
<comment type="function">
    <text evidence="2">Required for maturation of urease via the functional incorporation of the urease nickel metallocenter.</text>
</comment>
<dbReference type="EMBL" id="JAATEP010000006">
    <property type="protein sequence ID" value="NJP89916.1"/>
    <property type="molecule type" value="Genomic_DNA"/>
</dbReference>
<reference evidence="4 5" key="1">
    <citation type="submission" date="2020-03" db="EMBL/GenBank/DDBJ databases">
        <title>WGS of actinomycetes isolated from Thailand.</title>
        <authorList>
            <person name="Thawai C."/>
        </authorList>
    </citation>
    <scope>NUCLEOTIDE SEQUENCE [LARGE SCALE GENOMIC DNA]</scope>
    <source>
        <strain evidence="4 5">FMUSA5-5</strain>
    </source>
</reference>
<evidence type="ECO:0000256" key="3">
    <source>
        <dbReference type="SAM" id="MobiDB-lite"/>
    </source>
</evidence>
<accession>A0ABX1B3Z2</accession>
<evidence type="ECO:0000313" key="4">
    <source>
        <dbReference type="EMBL" id="NJP89916.1"/>
    </source>
</evidence>
<comment type="subcellular location">
    <subcellularLocation>
        <location evidence="2">Cytoplasm</location>
    </subcellularLocation>
</comment>
<keyword evidence="2" id="KW-0963">Cytoplasm</keyword>
<comment type="caution">
    <text evidence="4">The sequence shown here is derived from an EMBL/GenBank/DDBJ whole genome shotgun (WGS) entry which is preliminary data.</text>
</comment>
<keyword evidence="5" id="KW-1185">Reference proteome</keyword>
<gene>
    <name evidence="2" type="primary">ureD</name>
    <name evidence="4" type="ORF">HCN51_10735</name>
</gene>
<keyword evidence="1 2" id="KW-0143">Chaperone</keyword>
<evidence type="ECO:0000256" key="2">
    <source>
        <dbReference type="HAMAP-Rule" id="MF_01384"/>
    </source>
</evidence>
<comment type="subunit">
    <text evidence="2">UreD, UreF and UreG form a complex that acts as a GTP-hydrolysis-dependent molecular chaperone, activating the urease apoprotein by helping to assemble the nickel containing metallocenter of UreC. The UreE protein probably delivers the nickel.</text>
</comment>
<protein>
    <recommendedName>
        <fullName evidence="2">Urease accessory protein UreD</fullName>
    </recommendedName>
</protein>
<name>A0ABX1B3Z2_9ACTN</name>
<evidence type="ECO:0000256" key="1">
    <source>
        <dbReference type="ARBA" id="ARBA00023186"/>
    </source>
</evidence>
<proteinExistence type="inferred from homology"/>
<dbReference type="Pfam" id="PF01774">
    <property type="entry name" value="UreD"/>
    <property type="match status" value="1"/>
</dbReference>
<comment type="similarity">
    <text evidence="2">Belongs to the UreD family.</text>
</comment>
<keyword evidence="2" id="KW-0996">Nickel insertion</keyword>
<organism evidence="4 5">
    <name type="scientific">Nonomuraea composti</name>
    <dbReference type="NCBI Taxonomy" id="2720023"/>
    <lineage>
        <taxon>Bacteria</taxon>
        <taxon>Bacillati</taxon>
        <taxon>Actinomycetota</taxon>
        <taxon>Actinomycetes</taxon>
        <taxon>Streptosporangiales</taxon>
        <taxon>Streptosporangiaceae</taxon>
        <taxon>Nonomuraea</taxon>
    </lineage>
</organism>
<feature type="region of interest" description="Disordered" evidence="3">
    <location>
        <begin position="249"/>
        <end position="274"/>
    </location>
</feature>
<dbReference type="Proteomes" id="UP000696294">
    <property type="component" value="Unassembled WGS sequence"/>
</dbReference>